<feature type="transmembrane region" description="Helical" evidence="8">
    <location>
        <begin position="317"/>
        <end position="337"/>
    </location>
</feature>
<keyword evidence="2" id="KW-1003">Cell membrane</keyword>
<keyword evidence="7 8" id="KW-0472">Membrane</keyword>
<name>A0A5C7B4L1_9FLAO</name>
<protein>
    <submittedName>
        <fullName evidence="9">Glycosyltransferase</fullName>
    </submittedName>
</protein>
<feature type="transmembrane region" description="Helical" evidence="8">
    <location>
        <begin position="408"/>
        <end position="429"/>
    </location>
</feature>
<dbReference type="RefSeq" id="WP_147232117.1">
    <property type="nucleotide sequence ID" value="NZ_VOSB01000036.1"/>
</dbReference>
<organism evidence="9 10">
    <name type="scientific">Psychroserpens burtonensis</name>
    <dbReference type="NCBI Taxonomy" id="49278"/>
    <lineage>
        <taxon>Bacteria</taxon>
        <taxon>Pseudomonadati</taxon>
        <taxon>Bacteroidota</taxon>
        <taxon>Flavobacteriia</taxon>
        <taxon>Flavobacteriales</taxon>
        <taxon>Flavobacteriaceae</taxon>
        <taxon>Psychroserpens</taxon>
    </lineage>
</organism>
<dbReference type="GO" id="GO:0016763">
    <property type="term" value="F:pentosyltransferase activity"/>
    <property type="evidence" value="ECO:0007669"/>
    <property type="project" value="TreeGrafter"/>
</dbReference>
<keyword evidence="4 9" id="KW-0808">Transferase</keyword>
<feature type="transmembrane region" description="Helical" evidence="8">
    <location>
        <begin position="349"/>
        <end position="374"/>
    </location>
</feature>
<feature type="transmembrane region" description="Helical" evidence="8">
    <location>
        <begin position="380"/>
        <end position="401"/>
    </location>
</feature>
<dbReference type="EMBL" id="VOSB01000036">
    <property type="protein sequence ID" value="TXE15382.1"/>
    <property type="molecule type" value="Genomic_DNA"/>
</dbReference>
<dbReference type="AlphaFoldDB" id="A0A5C7B4L1"/>
<evidence type="ECO:0000256" key="6">
    <source>
        <dbReference type="ARBA" id="ARBA00022989"/>
    </source>
</evidence>
<dbReference type="GO" id="GO:0009103">
    <property type="term" value="P:lipopolysaccharide biosynthetic process"/>
    <property type="evidence" value="ECO:0007669"/>
    <property type="project" value="UniProtKB-ARBA"/>
</dbReference>
<feature type="transmembrane region" description="Helical" evidence="8">
    <location>
        <begin position="139"/>
        <end position="155"/>
    </location>
</feature>
<dbReference type="InterPro" id="IPR050297">
    <property type="entry name" value="LipidA_mod_glycosyltrf_83"/>
</dbReference>
<evidence type="ECO:0000256" key="4">
    <source>
        <dbReference type="ARBA" id="ARBA00022679"/>
    </source>
</evidence>
<keyword evidence="6 8" id="KW-1133">Transmembrane helix</keyword>
<proteinExistence type="predicted"/>
<feature type="transmembrane region" description="Helical" evidence="8">
    <location>
        <begin position="295"/>
        <end position="311"/>
    </location>
</feature>
<feature type="transmembrane region" description="Helical" evidence="8">
    <location>
        <begin position="162"/>
        <end position="179"/>
    </location>
</feature>
<dbReference type="Proteomes" id="UP000321938">
    <property type="component" value="Unassembled WGS sequence"/>
</dbReference>
<evidence type="ECO:0000256" key="7">
    <source>
        <dbReference type="ARBA" id="ARBA00023136"/>
    </source>
</evidence>
<reference evidence="9 10" key="1">
    <citation type="submission" date="2019-08" db="EMBL/GenBank/DDBJ databases">
        <title>Genome of Psychroserpens burtonensis ACAM 167.</title>
        <authorList>
            <person name="Bowman J.P."/>
        </authorList>
    </citation>
    <scope>NUCLEOTIDE SEQUENCE [LARGE SCALE GENOMIC DNA]</scope>
    <source>
        <strain evidence="9 10">ACAM 167</strain>
    </source>
</reference>
<keyword evidence="10" id="KW-1185">Reference proteome</keyword>
<feature type="transmembrane region" description="Helical" evidence="8">
    <location>
        <begin position="115"/>
        <end position="133"/>
    </location>
</feature>
<evidence type="ECO:0000256" key="8">
    <source>
        <dbReference type="SAM" id="Phobius"/>
    </source>
</evidence>
<evidence type="ECO:0000256" key="5">
    <source>
        <dbReference type="ARBA" id="ARBA00022692"/>
    </source>
</evidence>
<feature type="transmembrane region" description="Helical" evidence="8">
    <location>
        <begin position="258"/>
        <end position="283"/>
    </location>
</feature>
<evidence type="ECO:0000256" key="2">
    <source>
        <dbReference type="ARBA" id="ARBA00022475"/>
    </source>
</evidence>
<dbReference type="PANTHER" id="PTHR33908:SF3">
    <property type="entry name" value="UNDECAPRENYL PHOSPHATE-ALPHA-4-AMINO-4-DEOXY-L-ARABINOSE ARABINOSYL TRANSFERASE"/>
    <property type="match status" value="1"/>
</dbReference>
<gene>
    <name evidence="9" type="ORF">ES692_16945</name>
</gene>
<accession>A0A5C7B4L1</accession>
<keyword evidence="5 8" id="KW-0812">Transmembrane</keyword>
<comment type="caution">
    <text evidence="9">The sequence shown here is derived from an EMBL/GenBank/DDBJ whole genome shotgun (WGS) entry which is preliminary data.</text>
</comment>
<feature type="transmembrane region" description="Helical" evidence="8">
    <location>
        <begin position="84"/>
        <end position="103"/>
    </location>
</feature>
<dbReference type="OrthoDB" id="8353433at2"/>
<sequence length="543" mass="63058">MLQKLQNKPILGIVLLVLCMLGFHLDTLQISIMEARNFITAREMITENNWLLTTMNGEARYQKPPLPSWICACFAILFGIKNIIAYRLPAIIFIAITGVYSYLISKQLTNCKMQSMHTALILLTSFYIIGIAFEAPSDIITHGFMLIGIYQLFILFQNNTNYLKHSLVAGFFIGCSILSKGPVSFYVLLLPFLLAYGFSFKYKFNKRLVFSFLLCLVIALIIGGSWYLYVRIYDAQTFTAIAERETGNWTSYNVRPFYYYWSFFTQSGIWTIPAFISLLYPYLKSRVSNLKAYKFSFYWTIFAVILLSIIPEKKSRYLMPVLIPLAINTGFYIDYLIRHFKDLKDKRETIPVYFNFTLIALIALTFPVVAYLFLKAQLNGFWLWYILASLISLTLGLGILFQLKKKNINHVFQFTVLFFVSLLVFALPLQDAFASDNFRPISELKSKLDSQHIKVYGFNYVSPEMIWEYGDKILPIKSGGAYQFPKEKKFGMLADAINAEDRDFIETLYHIEEVETFDLNEMGLDSRSYNDRLRNHFYMLTKY</sequence>
<dbReference type="PANTHER" id="PTHR33908">
    <property type="entry name" value="MANNOSYLTRANSFERASE YKCB-RELATED"/>
    <property type="match status" value="1"/>
</dbReference>
<evidence type="ECO:0000256" key="1">
    <source>
        <dbReference type="ARBA" id="ARBA00004651"/>
    </source>
</evidence>
<comment type="subcellular location">
    <subcellularLocation>
        <location evidence="1">Cell membrane</location>
        <topology evidence="1">Multi-pass membrane protein</topology>
    </subcellularLocation>
</comment>
<dbReference type="GO" id="GO:0010041">
    <property type="term" value="P:response to iron(III) ion"/>
    <property type="evidence" value="ECO:0007669"/>
    <property type="project" value="TreeGrafter"/>
</dbReference>
<evidence type="ECO:0000256" key="3">
    <source>
        <dbReference type="ARBA" id="ARBA00022676"/>
    </source>
</evidence>
<evidence type="ECO:0000313" key="9">
    <source>
        <dbReference type="EMBL" id="TXE15382.1"/>
    </source>
</evidence>
<feature type="transmembrane region" description="Helical" evidence="8">
    <location>
        <begin position="209"/>
        <end position="229"/>
    </location>
</feature>
<evidence type="ECO:0000313" key="10">
    <source>
        <dbReference type="Proteomes" id="UP000321938"/>
    </source>
</evidence>
<dbReference type="STRING" id="1123037.GCA_000425305_03445"/>
<keyword evidence="3" id="KW-0328">Glycosyltransferase</keyword>
<dbReference type="GO" id="GO:0005886">
    <property type="term" value="C:plasma membrane"/>
    <property type="evidence" value="ECO:0007669"/>
    <property type="project" value="UniProtKB-SubCell"/>
</dbReference>